<sequence>MKTSHYKISTILLTFFLMASCKEFRRSIDETLHPVAQKKQAPAVGNTSSSSTTFSSSTVISSTSEEVSSSIFESAATLDSIQQALYNMPHLKGKKLFFMAGFYFYDYQGGMISVDLQDPDNPGNVDTYAYSHGAWEIQKPVKMAGMQHFPLEMLLMPLDEVKFSTAKKVYDIAVEKSKTIEGAEPIQFVYFSQIKAVHVKEWYIMIRAARRDYRITFDVNGTFRGMHW</sequence>
<dbReference type="Proteomes" id="UP000240978">
    <property type="component" value="Unassembled WGS sequence"/>
</dbReference>
<gene>
    <name evidence="1" type="ORF">CLV42_102489</name>
</gene>
<accession>A0A2P8GLV0</accession>
<dbReference type="OrthoDB" id="660752at2"/>
<dbReference type="PROSITE" id="PS51257">
    <property type="entry name" value="PROKAR_LIPOPROTEIN"/>
    <property type="match status" value="1"/>
</dbReference>
<reference evidence="1 2" key="1">
    <citation type="submission" date="2018-03" db="EMBL/GenBank/DDBJ databases">
        <title>Genomic Encyclopedia of Archaeal and Bacterial Type Strains, Phase II (KMG-II): from individual species to whole genera.</title>
        <authorList>
            <person name="Goeker M."/>
        </authorList>
    </citation>
    <scope>NUCLEOTIDE SEQUENCE [LARGE SCALE GENOMIC DNA]</scope>
    <source>
        <strain evidence="1 2">DSM 18107</strain>
    </source>
</reference>
<proteinExistence type="predicted"/>
<comment type="caution">
    <text evidence="1">The sequence shown here is derived from an EMBL/GenBank/DDBJ whole genome shotgun (WGS) entry which is preliminary data.</text>
</comment>
<dbReference type="AlphaFoldDB" id="A0A2P8GLV0"/>
<keyword evidence="2" id="KW-1185">Reference proteome</keyword>
<name>A0A2P8GLV0_9BACT</name>
<evidence type="ECO:0000313" key="2">
    <source>
        <dbReference type="Proteomes" id="UP000240978"/>
    </source>
</evidence>
<evidence type="ECO:0000313" key="1">
    <source>
        <dbReference type="EMBL" id="PSL34915.1"/>
    </source>
</evidence>
<protein>
    <submittedName>
        <fullName evidence="1">Uncharacterized protein</fullName>
    </submittedName>
</protein>
<dbReference type="EMBL" id="PYGK01000002">
    <property type="protein sequence ID" value="PSL34915.1"/>
    <property type="molecule type" value="Genomic_DNA"/>
</dbReference>
<dbReference type="RefSeq" id="WP_106601169.1">
    <property type="nucleotide sequence ID" value="NZ_PYGK01000002.1"/>
</dbReference>
<organism evidence="1 2">
    <name type="scientific">Chitinophaga ginsengisoli</name>
    <dbReference type="NCBI Taxonomy" id="363837"/>
    <lineage>
        <taxon>Bacteria</taxon>
        <taxon>Pseudomonadati</taxon>
        <taxon>Bacteroidota</taxon>
        <taxon>Chitinophagia</taxon>
        <taxon>Chitinophagales</taxon>
        <taxon>Chitinophagaceae</taxon>
        <taxon>Chitinophaga</taxon>
    </lineage>
</organism>